<dbReference type="InterPro" id="IPR025948">
    <property type="entry name" value="HTH-like_dom"/>
</dbReference>
<dbReference type="PANTHER" id="PTHR46889">
    <property type="entry name" value="TRANSPOSASE INSF FOR INSERTION SEQUENCE IS3B-RELATED"/>
    <property type="match status" value="1"/>
</dbReference>
<dbReference type="GO" id="GO:0015074">
    <property type="term" value="P:DNA integration"/>
    <property type="evidence" value="ECO:0007669"/>
    <property type="project" value="InterPro"/>
</dbReference>
<evidence type="ECO:0000256" key="1">
    <source>
        <dbReference type="ARBA" id="ARBA00002286"/>
    </source>
</evidence>
<dbReference type="InterPro" id="IPR036388">
    <property type="entry name" value="WH-like_DNA-bd_sf"/>
</dbReference>
<proteinExistence type="predicted"/>
<evidence type="ECO:0000256" key="2">
    <source>
        <dbReference type="SAM" id="Coils"/>
    </source>
</evidence>
<feature type="coiled-coil region" evidence="2">
    <location>
        <begin position="65"/>
        <end position="92"/>
    </location>
</feature>
<reference evidence="4" key="1">
    <citation type="submission" date="2022-01" db="EMBL/GenBank/DDBJ databases">
        <title>Collection of gut derived symbiotic bacterial strains cultured from healthy donors.</title>
        <authorList>
            <person name="Lin H."/>
            <person name="Kohout C."/>
            <person name="Waligurski E."/>
            <person name="Pamer E.G."/>
        </authorList>
    </citation>
    <scope>NUCLEOTIDE SEQUENCE</scope>
    <source>
        <strain evidence="4">DFI.7.46</strain>
    </source>
</reference>
<dbReference type="PROSITE" id="PS50994">
    <property type="entry name" value="INTEGRASE"/>
    <property type="match status" value="1"/>
</dbReference>
<evidence type="ECO:0000313" key="4">
    <source>
        <dbReference type="EMBL" id="MCG4618747.1"/>
    </source>
</evidence>
<dbReference type="Proteomes" id="UP001200537">
    <property type="component" value="Unassembled WGS sequence"/>
</dbReference>
<evidence type="ECO:0000313" key="5">
    <source>
        <dbReference type="Proteomes" id="UP001200537"/>
    </source>
</evidence>
<dbReference type="InterPro" id="IPR002514">
    <property type="entry name" value="Transposase_8"/>
</dbReference>
<dbReference type="InterPro" id="IPR009057">
    <property type="entry name" value="Homeodomain-like_sf"/>
</dbReference>
<accession>A0AAJ1BDB9</accession>
<comment type="function">
    <text evidence="1">Involved in the transposition of the insertion sequence.</text>
</comment>
<protein>
    <submittedName>
        <fullName evidence="4">IS3 family transposase</fullName>
    </submittedName>
</protein>
<sequence length="408" mass="47083">MPRKYSQEFRNRAVGLVFDRLRDDPGVSRAAIISDTGLKLGVSRESLRRWVVQAEIDQGQRAGLSREECAEIRRLRKENAELKRTNEILKLASGFFRERTRPPRDEMIAFIDQYRDCFSVEFICRVMNEHTVGGFITSRGYRAAKSRKVCARRLRDAVLVEEIVKIFDDNFRVYGIRKIWRAMRRAGWDIGREQTGRLMRLAGICGVRRGRRPVTTRPSKVPDTRPDLVNRQFSADRPNRLWVADITYVRTLSGFVYTAFVTDVYSRKIVGWATRSSMKTEVLPLQALEQAIALAKDNLAGLVHHCDHGSQYTSITYNDKLTDYGIKPSTGTVGDSYDNALAETVNGLYKSELIYSQTWETLSEVEFATMNWVYWWNNIRLHESLDYSTPEEVITRYNQTHSKQLAPT</sequence>
<dbReference type="Gene3D" id="1.10.10.10">
    <property type="entry name" value="Winged helix-like DNA-binding domain superfamily/Winged helix DNA-binding domain"/>
    <property type="match status" value="1"/>
</dbReference>
<dbReference type="PANTHER" id="PTHR46889:SF5">
    <property type="entry name" value="INTEGRASE PROTEIN"/>
    <property type="match status" value="1"/>
</dbReference>
<dbReference type="AlphaFoldDB" id="A0AAJ1BDB9"/>
<dbReference type="GO" id="GO:0004803">
    <property type="term" value="F:transposase activity"/>
    <property type="evidence" value="ECO:0007669"/>
    <property type="project" value="InterPro"/>
</dbReference>
<dbReference type="NCBIfam" id="NF033516">
    <property type="entry name" value="transpos_IS3"/>
    <property type="match status" value="1"/>
</dbReference>
<comment type="caution">
    <text evidence="4">The sequence shown here is derived from an EMBL/GenBank/DDBJ whole genome shotgun (WGS) entry which is preliminary data.</text>
</comment>
<dbReference type="InterPro" id="IPR012337">
    <property type="entry name" value="RNaseH-like_sf"/>
</dbReference>
<dbReference type="InterPro" id="IPR001584">
    <property type="entry name" value="Integrase_cat-core"/>
</dbReference>
<dbReference type="SUPFAM" id="SSF53098">
    <property type="entry name" value="Ribonuclease H-like"/>
    <property type="match status" value="1"/>
</dbReference>
<dbReference type="SUPFAM" id="SSF46689">
    <property type="entry name" value="Homeodomain-like"/>
    <property type="match status" value="1"/>
</dbReference>
<dbReference type="Gene3D" id="3.30.420.10">
    <property type="entry name" value="Ribonuclease H-like superfamily/Ribonuclease H"/>
    <property type="match status" value="1"/>
</dbReference>
<dbReference type="GO" id="GO:0006313">
    <property type="term" value="P:DNA transposition"/>
    <property type="evidence" value="ECO:0007669"/>
    <property type="project" value="InterPro"/>
</dbReference>
<feature type="domain" description="Integrase catalytic" evidence="3">
    <location>
        <begin position="234"/>
        <end position="398"/>
    </location>
</feature>
<dbReference type="Pfam" id="PF00665">
    <property type="entry name" value="rve"/>
    <property type="match status" value="1"/>
</dbReference>
<dbReference type="InterPro" id="IPR048020">
    <property type="entry name" value="Transpos_IS3"/>
</dbReference>
<dbReference type="EMBL" id="JAKNHJ010000030">
    <property type="protein sequence ID" value="MCG4618747.1"/>
    <property type="molecule type" value="Genomic_DNA"/>
</dbReference>
<organism evidence="4 5">
    <name type="scientific">Varibaculum cambriense</name>
    <dbReference type="NCBI Taxonomy" id="184870"/>
    <lineage>
        <taxon>Bacteria</taxon>
        <taxon>Bacillati</taxon>
        <taxon>Actinomycetota</taxon>
        <taxon>Actinomycetes</taxon>
        <taxon>Actinomycetales</taxon>
        <taxon>Actinomycetaceae</taxon>
        <taxon>Varibaculum</taxon>
    </lineage>
</organism>
<name>A0AAJ1BDB9_9ACTO</name>
<evidence type="ECO:0000259" key="3">
    <source>
        <dbReference type="PROSITE" id="PS50994"/>
    </source>
</evidence>
<dbReference type="InterPro" id="IPR050900">
    <property type="entry name" value="Transposase_IS3/IS150/IS904"/>
</dbReference>
<dbReference type="RefSeq" id="WP_238128452.1">
    <property type="nucleotide sequence ID" value="NZ_JAKNHJ010000030.1"/>
</dbReference>
<dbReference type="Pfam" id="PF13333">
    <property type="entry name" value="rve_2"/>
    <property type="match status" value="1"/>
</dbReference>
<dbReference type="Pfam" id="PF01527">
    <property type="entry name" value="HTH_Tnp_1"/>
    <property type="match status" value="1"/>
</dbReference>
<dbReference type="Pfam" id="PF13276">
    <property type="entry name" value="HTH_21"/>
    <property type="match status" value="1"/>
</dbReference>
<dbReference type="GO" id="GO:0003677">
    <property type="term" value="F:DNA binding"/>
    <property type="evidence" value="ECO:0007669"/>
    <property type="project" value="InterPro"/>
</dbReference>
<gene>
    <name evidence="4" type="ORF">L0M99_09680</name>
</gene>
<dbReference type="InterPro" id="IPR036397">
    <property type="entry name" value="RNaseH_sf"/>
</dbReference>
<keyword evidence="2" id="KW-0175">Coiled coil</keyword>